<organism evidence="2 3">
    <name type="scientific">Temnothorax longispinosus</name>
    <dbReference type="NCBI Taxonomy" id="300112"/>
    <lineage>
        <taxon>Eukaryota</taxon>
        <taxon>Metazoa</taxon>
        <taxon>Ecdysozoa</taxon>
        <taxon>Arthropoda</taxon>
        <taxon>Hexapoda</taxon>
        <taxon>Insecta</taxon>
        <taxon>Pterygota</taxon>
        <taxon>Neoptera</taxon>
        <taxon>Endopterygota</taxon>
        <taxon>Hymenoptera</taxon>
        <taxon>Apocrita</taxon>
        <taxon>Aculeata</taxon>
        <taxon>Formicoidea</taxon>
        <taxon>Formicidae</taxon>
        <taxon>Myrmicinae</taxon>
        <taxon>Temnothorax</taxon>
    </lineage>
</organism>
<feature type="transmembrane region" description="Helical" evidence="1">
    <location>
        <begin position="141"/>
        <end position="167"/>
    </location>
</feature>
<evidence type="ECO:0000313" key="3">
    <source>
        <dbReference type="Proteomes" id="UP000310200"/>
    </source>
</evidence>
<feature type="transmembrane region" description="Helical" evidence="1">
    <location>
        <begin position="7"/>
        <end position="37"/>
    </location>
</feature>
<dbReference type="AlphaFoldDB" id="A0A4S2KFI1"/>
<keyword evidence="1" id="KW-1133">Transmembrane helix</keyword>
<keyword evidence="1" id="KW-0472">Membrane</keyword>
<name>A0A4S2KFI1_9HYME</name>
<keyword evidence="1" id="KW-0812">Transmembrane</keyword>
<accession>A0A4S2KFI1</accession>
<evidence type="ECO:0000256" key="1">
    <source>
        <dbReference type="SAM" id="Phobius"/>
    </source>
</evidence>
<proteinExistence type="predicted"/>
<dbReference type="EMBL" id="QBLH01002890">
    <property type="protein sequence ID" value="TGZ46358.1"/>
    <property type="molecule type" value="Genomic_DNA"/>
</dbReference>
<comment type="caution">
    <text evidence="2">The sequence shown here is derived from an EMBL/GenBank/DDBJ whole genome shotgun (WGS) entry which is preliminary data.</text>
</comment>
<keyword evidence="3" id="KW-1185">Reference proteome</keyword>
<reference evidence="2 3" key="1">
    <citation type="journal article" date="2019" name="Philos. Trans. R. Soc. Lond., B, Biol. Sci.">
        <title>Ant behaviour and brain gene expression of defending hosts depend on the ecological success of the intruding social parasite.</title>
        <authorList>
            <person name="Kaur R."/>
            <person name="Stoldt M."/>
            <person name="Jongepier E."/>
            <person name="Feldmeyer B."/>
            <person name="Menzel F."/>
            <person name="Bornberg-Bauer E."/>
            <person name="Foitzik S."/>
        </authorList>
    </citation>
    <scope>NUCLEOTIDE SEQUENCE [LARGE SCALE GENOMIC DNA]</scope>
    <source>
        <tissue evidence="2">Whole body</tissue>
    </source>
</reference>
<feature type="transmembrane region" description="Helical" evidence="1">
    <location>
        <begin position="49"/>
        <end position="79"/>
    </location>
</feature>
<protein>
    <submittedName>
        <fullName evidence="2">Uncharacterized protein</fullName>
    </submittedName>
</protein>
<evidence type="ECO:0000313" key="2">
    <source>
        <dbReference type="EMBL" id="TGZ46358.1"/>
    </source>
</evidence>
<sequence length="227" mass="23737">MKANYFFAAAFTVFAVAFFGLGVLVFAAGALTAFLALDGDLGSAAALPFFTAVLAAAVLGAAFFGLSGAFLAVVFFAAAAGFRAIAVFSRASFLVPAFHVDTMYFLIAWKDEPLRSLSSLMAAVTISEVGGRDETFFCCDFALLLLAFFAGAELLSAASAAAFPLTLSSIKCDGFKMNKQYEVVKPTPPIKSMHLEVIRHAVSDAKSFAIAASFITSLLASTNLAAL</sequence>
<gene>
    <name evidence="2" type="ORF">DBV15_09569</name>
</gene>
<dbReference type="Proteomes" id="UP000310200">
    <property type="component" value="Unassembled WGS sequence"/>
</dbReference>